<keyword evidence="2" id="KW-1185">Reference proteome</keyword>
<evidence type="ECO:0000313" key="2">
    <source>
        <dbReference type="Proteomes" id="UP000199249"/>
    </source>
</evidence>
<dbReference type="Proteomes" id="UP000199249">
    <property type="component" value="Unassembled WGS sequence"/>
</dbReference>
<accession>A0A1H3PDJ3</accession>
<reference evidence="2" key="1">
    <citation type="submission" date="2016-10" db="EMBL/GenBank/DDBJ databases">
        <authorList>
            <person name="Varghese N."/>
            <person name="Submissions S."/>
        </authorList>
    </citation>
    <scope>NUCLEOTIDE SEQUENCE [LARGE SCALE GENOMIC DNA]</scope>
    <source>
        <strain evidence="2">CGMCC 1.8975</strain>
    </source>
</reference>
<dbReference type="EMBL" id="FNOV01000029">
    <property type="protein sequence ID" value="SDY99128.1"/>
    <property type="molecule type" value="Genomic_DNA"/>
</dbReference>
<evidence type="ECO:0000313" key="1">
    <source>
        <dbReference type="EMBL" id="SDY99128.1"/>
    </source>
</evidence>
<dbReference type="AlphaFoldDB" id="A0A1H3PDJ3"/>
<organism evidence="1 2">
    <name type="scientific">Hymenobacter psychrophilus</name>
    <dbReference type="NCBI Taxonomy" id="651662"/>
    <lineage>
        <taxon>Bacteria</taxon>
        <taxon>Pseudomonadati</taxon>
        <taxon>Bacteroidota</taxon>
        <taxon>Cytophagia</taxon>
        <taxon>Cytophagales</taxon>
        <taxon>Hymenobacteraceae</taxon>
        <taxon>Hymenobacter</taxon>
    </lineage>
</organism>
<dbReference type="OrthoDB" id="892392at2"/>
<name>A0A1H3PDJ3_9BACT</name>
<dbReference type="STRING" id="651662.SAMN04488069_1298"/>
<gene>
    <name evidence="1" type="ORF">SAMN04488069_1298</name>
</gene>
<dbReference type="RefSeq" id="WP_092743946.1">
    <property type="nucleotide sequence ID" value="NZ_FNOV01000029.1"/>
</dbReference>
<sequence>MAEPTTKVARAVKATAVSNLSLGNADDALTLATELQKFVAANSLTSTIQGKQFPNVEAWQFAGTLLGLSPMLESIEDKSEGTEIKWQATITLHNVHTGQVVGRGFATCSNREHTKRSFADYAICSMAQTRAVGKAYRLTLGWLMKAAGYEATPSEEMADVGTVAEVVAPMAGEFEAAMQELRDGAAIKAVWERYPDLQPDERFKTALAECAEFRKPPAQ</sequence>
<proteinExistence type="predicted"/>
<protein>
    <submittedName>
        <fullName evidence="1">Uncharacterized protein</fullName>
    </submittedName>
</protein>